<evidence type="ECO:0000259" key="1">
    <source>
        <dbReference type="Pfam" id="PF00501"/>
    </source>
</evidence>
<dbReference type="PANTHER" id="PTHR43767:SF1">
    <property type="entry name" value="NONRIBOSOMAL PEPTIDE SYNTHASE PES1 (EUROFUNG)-RELATED"/>
    <property type="match status" value="1"/>
</dbReference>
<dbReference type="PROSITE" id="PS00455">
    <property type="entry name" value="AMP_BINDING"/>
    <property type="match status" value="1"/>
</dbReference>
<gene>
    <name evidence="3" type="ORF">F9L07_13140</name>
</gene>
<dbReference type="InterPro" id="IPR042099">
    <property type="entry name" value="ANL_N_sf"/>
</dbReference>
<keyword evidence="3" id="KW-0436">Ligase</keyword>
<dbReference type="Gene3D" id="3.30.300.30">
    <property type="match status" value="1"/>
</dbReference>
<dbReference type="InterPro" id="IPR050237">
    <property type="entry name" value="ATP-dep_AMP-bd_enzyme"/>
</dbReference>
<dbReference type="EMBL" id="WBVM01000001">
    <property type="protein sequence ID" value="KAB2812685.1"/>
    <property type="molecule type" value="Genomic_DNA"/>
</dbReference>
<feature type="domain" description="AMP-dependent synthetase/ligase" evidence="1">
    <location>
        <begin position="17"/>
        <end position="364"/>
    </location>
</feature>
<evidence type="ECO:0000313" key="4">
    <source>
        <dbReference type="Proteomes" id="UP000449906"/>
    </source>
</evidence>
<comment type="caution">
    <text evidence="3">The sequence shown here is derived from an EMBL/GenBank/DDBJ whole genome shotgun (WGS) entry which is preliminary data.</text>
</comment>
<name>A0A7J5E334_NOCSI</name>
<dbReference type="GO" id="GO:0016878">
    <property type="term" value="F:acid-thiol ligase activity"/>
    <property type="evidence" value="ECO:0007669"/>
    <property type="project" value="UniProtKB-ARBA"/>
</dbReference>
<accession>A0A7J5E334</accession>
<dbReference type="PANTHER" id="PTHR43767">
    <property type="entry name" value="LONG-CHAIN-FATTY-ACID--COA LIGASE"/>
    <property type="match status" value="1"/>
</dbReference>
<dbReference type="InterPro" id="IPR000873">
    <property type="entry name" value="AMP-dep_synth/lig_dom"/>
</dbReference>
<evidence type="ECO:0000313" key="3">
    <source>
        <dbReference type="EMBL" id="KAB2812685.1"/>
    </source>
</evidence>
<dbReference type="InterPro" id="IPR045851">
    <property type="entry name" value="AMP-bd_C_sf"/>
</dbReference>
<dbReference type="AlphaFoldDB" id="A0A7J5E334"/>
<sequence>MMETVANLGDLADVHAGSTDRLAFVDLRVPGAPEGYTYAEVSRLVTALAARLAAGPWAAGDRVGIMSANRVEYVVAYLAIMKAGLVAVPINVRAGSDVLDHVVADAGVVLTFVDAAGRDALAGRTPSIDFDDPQAPLLADLAAVPHDEARAAVAGIAPPADGLAEILYTSGSSGLPKGVPLTHEGQLWALRTISSVPPARIETQIIAQPLFHMNGLVTLGRGLLLGFTTVLCPRFDAVAYVDAIERYGVTAVAAVPTMWIRVLRVVGDDRTRLRSVRALSLGSAPITEEQVARIADAIPDADVVVSYGTTETGPAIFGAHPDGIARPPLALGHPLPGSEVRLVDGPDADHGVLVMRNPAVTDGYRGLPHLTEAAFTDGWYSSGDVMRRDEHGFYYFVGRADDMFVCGGENIYPGELETILERHPAVAHAAVVSLPDDERGRIPVAFLVTTAGAELTAAAVKAFVIDQAPAYLYPRRVAVVDELPLAGTNKIDKRRLHELAEHLETSNEGWVA</sequence>
<organism evidence="3 4">
    <name type="scientific">Nocardioides simplex</name>
    <name type="common">Arthrobacter simplex</name>
    <dbReference type="NCBI Taxonomy" id="2045"/>
    <lineage>
        <taxon>Bacteria</taxon>
        <taxon>Bacillati</taxon>
        <taxon>Actinomycetota</taxon>
        <taxon>Actinomycetes</taxon>
        <taxon>Propionibacteriales</taxon>
        <taxon>Nocardioidaceae</taxon>
        <taxon>Pimelobacter</taxon>
    </lineage>
</organism>
<evidence type="ECO:0000259" key="2">
    <source>
        <dbReference type="Pfam" id="PF13193"/>
    </source>
</evidence>
<dbReference type="Proteomes" id="UP000449906">
    <property type="component" value="Unassembled WGS sequence"/>
</dbReference>
<dbReference type="InterPro" id="IPR020845">
    <property type="entry name" value="AMP-binding_CS"/>
</dbReference>
<dbReference type="SUPFAM" id="SSF56801">
    <property type="entry name" value="Acetyl-CoA synthetase-like"/>
    <property type="match status" value="1"/>
</dbReference>
<dbReference type="Pfam" id="PF13193">
    <property type="entry name" value="AMP-binding_C"/>
    <property type="match status" value="1"/>
</dbReference>
<reference evidence="3 4" key="1">
    <citation type="submission" date="2019-09" db="EMBL/GenBank/DDBJ databases">
        <title>Pimelobacter sp. isolated from Paulinella.</title>
        <authorList>
            <person name="Jeong S.E."/>
        </authorList>
    </citation>
    <scope>NUCLEOTIDE SEQUENCE [LARGE SCALE GENOMIC DNA]</scope>
    <source>
        <strain evidence="3 4">Pch-N</strain>
    </source>
</reference>
<dbReference type="InterPro" id="IPR025110">
    <property type="entry name" value="AMP-bd_C"/>
</dbReference>
<dbReference type="Gene3D" id="3.40.50.12780">
    <property type="entry name" value="N-terminal domain of ligase-like"/>
    <property type="match status" value="1"/>
</dbReference>
<protein>
    <submittedName>
        <fullName evidence="3">Acyl--CoA ligase</fullName>
    </submittedName>
</protein>
<feature type="domain" description="AMP-binding enzyme C-terminal" evidence="2">
    <location>
        <begin position="415"/>
        <end position="490"/>
    </location>
</feature>
<proteinExistence type="predicted"/>
<dbReference type="Pfam" id="PF00501">
    <property type="entry name" value="AMP-binding"/>
    <property type="match status" value="1"/>
</dbReference>